<dbReference type="InterPro" id="IPR043128">
    <property type="entry name" value="Rev_trsase/Diguanyl_cyclase"/>
</dbReference>
<gene>
    <name evidence="4" type="ORF">CK498_17785</name>
</gene>
<reference evidence="4 5" key="1">
    <citation type="submission" date="2017-08" db="EMBL/GenBank/DDBJ databases">
        <title>Halomonas alkalisoli sp. nov., isolated from saline alkaline soil.</title>
        <authorList>
            <person name="Wang D."/>
            <person name="Zhang G."/>
        </authorList>
    </citation>
    <scope>NUCLEOTIDE SEQUENCE [LARGE SCALE GENOMIC DNA]</scope>
    <source>
        <strain evidence="4 5">WRN001</strain>
    </source>
</reference>
<dbReference type="SMART" id="SM00052">
    <property type="entry name" value="EAL"/>
    <property type="match status" value="1"/>
</dbReference>
<keyword evidence="1" id="KW-0472">Membrane</keyword>
<protein>
    <recommendedName>
        <fullName evidence="6">Diguanylate cyclase (GGDEF)-like protein</fullName>
    </recommendedName>
</protein>
<keyword evidence="5" id="KW-1185">Reference proteome</keyword>
<feature type="domain" description="EAL" evidence="2">
    <location>
        <begin position="431"/>
        <end position="679"/>
    </location>
</feature>
<sequence length="685" mass="76593">MYQAPDTRRSARPRPQRRLMGLLSGALGVGVALILAISWQVSRQAGLGSALAWLGAGSMVLLAVSLLFLRELGHQRDAQQRMERALHDSRRRLLAQQQAWHELRNLQHEAGDSDFYSSVLNSTARLMNVPRVSIWLLDDDTMTCQASLDDAQVGEQLPIERLDGYLGALRESPGLASVEAQQDPRLACLNGYLVRYEVVSMLDAGIFVGGELRGILCCESLLPRRWHAEEVSCLIAVSGLVSQFAESLRRRAAEQDLHRYLHYDDVTGLPTLRGLDAPLERHLEAGRFHLGVLRIGGLSQINETLGQRGGDQALSLIAQHLQRYMDLTLSGIDLARLPSNRLVLVMPDTTRDVAHQLLAELLETLNAHPWWVNNQAYQLQFALGIASYPDHSGSVEQLLQRAELALKEARHDTRHGVAFYASELSEWQQRQNLLERELREAIRSQQFCVYLQPQFDRQGQLRGAEMLLRWQHPERGLLGPDGFIHEAERSGLIRPIGNWVLEQAGQLLAGPLADSQLSLSVNVSVQQLRDEDFVPRIARLINRHAIAPGRLTLEVVESLLLAPRISLQLKALRDLGVELSLDDFGTGYSSLRYLQDFRVDEIKLDKVFIDVLQQCDDAPLARSIIALAKTLGLKLVAEGVETAFQLEYLSRHGVDLVQGYHLAHPEPVADFVMRLQTNPSLADHG</sequence>
<dbReference type="PANTHER" id="PTHR33121:SF79">
    <property type="entry name" value="CYCLIC DI-GMP PHOSPHODIESTERASE PDED-RELATED"/>
    <property type="match status" value="1"/>
</dbReference>
<evidence type="ECO:0000313" key="5">
    <source>
        <dbReference type="Proteomes" id="UP000217771"/>
    </source>
</evidence>
<dbReference type="NCBIfam" id="TIGR00254">
    <property type="entry name" value="GGDEF"/>
    <property type="match status" value="1"/>
</dbReference>
<dbReference type="GO" id="GO:0071111">
    <property type="term" value="F:cyclic-guanylate-specific phosphodiesterase activity"/>
    <property type="evidence" value="ECO:0007669"/>
    <property type="project" value="InterPro"/>
</dbReference>
<keyword evidence="1" id="KW-1133">Transmembrane helix</keyword>
<evidence type="ECO:0008006" key="6">
    <source>
        <dbReference type="Google" id="ProtNLM"/>
    </source>
</evidence>
<dbReference type="InterPro" id="IPR001633">
    <property type="entry name" value="EAL_dom"/>
</dbReference>
<dbReference type="CDD" id="cd01949">
    <property type="entry name" value="GGDEF"/>
    <property type="match status" value="1"/>
</dbReference>
<dbReference type="SUPFAM" id="SSF55073">
    <property type="entry name" value="Nucleotide cyclase"/>
    <property type="match status" value="1"/>
</dbReference>
<organism evidence="4 5">
    <name type="scientific">Halomonas salipaludis</name>
    <dbReference type="NCBI Taxonomy" id="2032625"/>
    <lineage>
        <taxon>Bacteria</taxon>
        <taxon>Pseudomonadati</taxon>
        <taxon>Pseudomonadota</taxon>
        <taxon>Gammaproteobacteria</taxon>
        <taxon>Oceanospirillales</taxon>
        <taxon>Halomonadaceae</taxon>
        <taxon>Halomonas</taxon>
    </lineage>
</organism>
<dbReference type="Pfam" id="PF01590">
    <property type="entry name" value="GAF"/>
    <property type="match status" value="1"/>
</dbReference>
<dbReference type="Gene3D" id="3.20.20.450">
    <property type="entry name" value="EAL domain"/>
    <property type="match status" value="1"/>
</dbReference>
<dbReference type="PROSITE" id="PS50883">
    <property type="entry name" value="EAL"/>
    <property type="match status" value="1"/>
</dbReference>
<dbReference type="AlphaFoldDB" id="A0A2A2ETG4"/>
<dbReference type="Proteomes" id="UP000217771">
    <property type="component" value="Unassembled WGS sequence"/>
</dbReference>
<evidence type="ECO:0000259" key="3">
    <source>
        <dbReference type="PROSITE" id="PS50887"/>
    </source>
</evidence>
<dbReference type="InterPro" id="IPR000160">
    <property type="entry name" value="GGDEF_dom"/>
</dbReference>
<name>A0A2A2ETG4_9GAMM</name>
<dbReference type="InterPro" id="IPR029016">
    <property type="entry name" value="GAF-like_dom_sf"/>
</dbReference>
<dbReference type="EMBL" id="NSKB01000006">
    <property type="protein sequence ID" value="PAU75764.1"/>
    <property type="molecule type" value="Genomic_DNA"/>
</dbReference>
<dbReference type="Pfam" id="PF00563">
    <property type="entry name" value="EAL"/>
    <property type="match status" value="1"/>
</dbReference>
<keyword evidence="1" id="KW-0812">Transmembrane</keyword>
<dbReference type="InterPro" id="IPR003018">
    <property type="entry name" value="GAF"/>
</dbReference>
<feature type="transmembrane region" description="Helical" evidence="1">
    <location>
        <begin position="47"/>
        <end position="69"/>
    </location>
</feature>
<dbReference type="SMART" id="SM00065">
    <property type="entry name" value="GAF"/>
    <property type="match status" value="1"/>
</dbReference>
<accession>A0A2A2ETG4</accession>
<dbReference type="SUPFAM" id="SSF55781">
    <property type="entry name" value="GAF domain-like"/>
    <property type="match status" value="1"/>
</dbReference>
<dbReference type="InterPro" id="IPR029787">
    <property type="entry name" value="Nucleotide_cyclase"/>
</dbReference>
<evidence type="ECO:0000256" key="1">
    <source>
        <dbReference type="SAM" id="Phobius"/>
    </source>
</evidence>
<dbReference type="RefSeq" id="WP_095622184.1">
    <property type="nucleotide sequence ID" value="NZ_NSKB01000006.1"/>
</dbReference>
<dbReference type="InterPro" id="IPR050706">
    <property type="entry name" value="Cyclic-di-GMP_PDE-like"/>
</dbReference>
<dbReference type="InterPro" id="IPR035919">
    <property type="entry name" value="EAL_sf"/>
</dbReference>
<evidence type="ECO:0000313" key="4">
    <source>
        <dbReference type="EMBL" id="PAU75764.1"/>
    </source>
</evidence>
<proteinExistence type="predicted"/>
<dbReference type="PANTHER" id="PTHR33121">
    <property type="entry name" value="CYCLIC DI-GMP PHOSPHODIESTERASE PDEF"/>
    <property type="match status" value="1"/>
</dbReference>
<dbReference type="Gene3D" id="3.30.70.270">
    <property type="match status" value="1"/>
</dbReference>
<dbReference type="OrthoDB" id="1316910at2"/>
<evidence type="ECO:0000259" key="2">
    <source>
        <dbReference type="PROSITE" id="PS50883"/>
    </source>
</evidence>
<feature type="transmembrane region" description="Helical" evidence="1">
    <location>
        <begin position="21"/>
        <end position="41"/>
    </location>
</feature>
<dbReference type="Pfam" id="PF00990">
    <property type="entry name" value="GGDEF"/>
    <property type="match status" value="1"/>
</dbReference>
<dbReference type="CDD" id="cd01948">
    <property type="entry name" value="EAL"/>
    <property type="match status" value="1"/>
</dbReference>
<dbReference type="PROSITE" id="PS50887">
    <property type="entry name" value="GGDEF"/>
    <property type="match status" value="1"/>
</dbReference>
<dbReference type="SMART" id="SM00267">
    <property type="entry name" value="GGDEF"/>
    <property type="match status" value="1"/>
</dbReference>
<comment type="caution">
    <text evidence="4">The sequence shown here is derived from an EMBL/GenBank/DDBJ whole genome shotgun (WGS) entry which is preliminary data.</text>
</comment>
<dbReference type="SUPFAM" id="SSF141868">
    <property type="entry name" value="EAL domain-like"/>
    <property type="match status" value="1"/>
</dbReference>
<feature type="domain" description="GGDEF" evidence="3">
    <location>
        <begin position="286"/>
        <end position="422"/>
    </location>
</feature>
<dbReference type="Gene3D" id="3.30.450.40">
    <property type="match status" value="1"/>
</dbReference>